<dbReference type="CDD" id="cd08432">
    <property type="entry name" value="PBP2_GcdR_TrpI_HvrB_AmpR_like"/>
    <property type="match status" value="1"/>
</dbReference>
<reference evidence="6 7" key="1">
    <citation type="submission" date="2020-04" db="EMBL/GenBank/DDBJ databases">
        <title>Molecular characterization of pseudomonads from Agaricus bisporus reveal novel blotch 2 pathogens in Western Europe.</title>
        <authorList>
            <person name="Taparia T."/>
            <person name="Krijger M."/>
            <person name="Haynes E."/>
            <person name="Elpinstone J.G."/>
            <person name="Noble R."/>
            <person name="Van Der Wolf J."/>
        </authorList>
    </citation>
    <scope>NUCLEOTIDE SEQUENCE [LARGE SCALE GENOMIC DNA]</scope>
    <source>
        <strain evidence="6 7">IPO3753</strain>
    </source>
</reference>
<dbReference type="SUPFAM" id="SSF46785">
    <property type="entry name" value="Winged helix' DNA-binding domain"/>
    <property type="match status" value="1"/>
</dbReference>
<evidence type="ECO:0000256" key="4">
    <source>
        <dbReference type="ARBA" id="ARBA00023163"/>
    </source>
</evidence>
<dbReference type="RefSeq" id="WP_177027140.1">
    <property type="nucleotide sequence ID" value="NZ_JACAQR010000040.1"/>
</dbReference>
<dbReference type="GO" id="GO:0006351">
    <property type="term" value="P:DNA-templated transcription"/>
    <property type="evidence" value="ECO:0007669"/>
    <property type="project" value="TreeGrafter"/>
</dbReference>
<dbReference type="PANTHER" id="PTHR30537">
    <property type="entry name" value="HTH-TYPE TRANSCRIPTIONAL REGULATOR"/>
    <property type="match status" value="1"/>
</dbReference>
<dbReference type="FunFam" id="1.10.10.10:FF:000001">
    <property type="entry name" value="LysR family transcriptional regulator"/>
    <property type="match status" value="1"/>
</dbReference>
<dbReference type="AlphaFoldDB" id="A0AAJ3LJH3"/>
<name>A0AAJ3LJH3_9PSED</name>
<evidence type="ECO:0000256" key="2">
    <source>
        <dbReference type="ARBA" id="ARBA00023015"/>
    </source>
</evidence>
<dbReference type="InterPro" id="IPR036390">
    <property type="entry name" value="WH_DNA-bd_sf"/>
</dbReference>
<organism evidence="6 7">
    <name type="scientific">Pseudomonas yamanorum</name>
    <dbReference type="NCBI Taxonomy" id="515393"/>
    <lineage>
        <taxon>Bacteria</taxon>
        <taxon>Pseudomonadati</taxon>
        <taxon>Pseudomonadota</taxon>
        <taxon>Gammaproteobacteria</taxon>
        <taxon>Pseudomonadales</taxon>
        <taxon>Pseudomonadaceae</taxon>
        <taxon>Pseudomonas</taxon>
    </lineage>
</organism>
<dbReference type="InterPro" id="IPR036388">
    <property type="entry name" value="WH-like_DNA-bd_sf"/>
</dbReference>
<comment type="similarity">
    <text evidence="1">Belongs to the LysR transcriptional regulatory family.</text>
</comment>
<accession>A0AAJ3LJH3</accession>
<feature type="domain" description="HTH lysR-type" evidence="5">
    <location>
        <begin position="5"/>
        <end position="62"/>
    </location>
</feature>
<keyword evidence="4" id="KW-0804">Transcription</keyword>
<gene>
    <name evidence="6" type="ORF">HX826_25180</name>
</gene>
<dbReference type="GO" id="GO:0003700">
    <property type="term" value="F:DNA-binding transcription factor activity"/>
    <property type="evidence" value="ECO:0007669"/>
    <property type="project" value="InterPro"/>
</dbReference>
<dbReference type="PRINTS" id="PR00039">
    <property type="entry name" value="HTHLYSR"/>
</dbReference>
<sequence length="292" mass="32439">MKRLPPLPALHTFWVTAQCCNFTRAAEQLHITQGAVSRQIAGLESHLGYALFQRQARGLSLTEEGREWSLRAQQVFGLIGDAVEQIGTRRETLQLKASTCVMRWLLPRLMQWQQERPDVPVELTTTVAYTVDFRREQFDAAVIYAPIAEQSAQARHLFDERLTPVCAPALLGGLHTPADLQQQVLLHPTRDERDWALWLKAANTRLSNLAQGHHFETLDLAMTVASQGSGVAIGDSALIGEDLKAGRLATPFELRVSTGMGYYLVYPPGTEPSAGLEQLMDWLVSQAQSPSQ</sequence>
<dbReference type="Pfam" id="PF03466">
    <property type="entry name" value="LysR_substrate"/>
    <property type="match status" value="1"/>
</dbReference>
<dbReference type="PANTHER" id="PTHR30537:SF74">
    <property type="entry name" value="HTH-TYPE TRANSCRIPTIONAL REGULATOR TRPI"/>
    <property type="match status" value="1"/>
</dbReference>
<dbReference type="InterPro" id="IPR058163">
    <property type="entry name" value="LysR-type_TF_proteobact-type"/>
</dbReference>
<dbReference type="EMBL" id="JACAQR010000040">
    <property type="protein sequence ID" value="NWD45175.1"/>
    <property type="molecule type" value="Genomic_DNA"/>
</dbReference>
<proteinExistence type="inferred from homology"/>
<evidence type="ECO:0000256" key="3">
    <source>
        <dbReference type="ARBA" id="ARBA00023125"/>
    </source>
</evidence>
<protein>
    <submittedName>
        <fullName evidence="6">LysR family transcriptional regulator</fullName>
    </submittedName>
</protein>
<dbReference type="GO" id="GO:0043565">
    <property type="term" value="F:sequence-specific DNA binding"/>
    <property type="evidence" value="ECO:0007669"/>
    <property type="project" value="TreeGrafter"/>
</dbReference>
<dbReference type="Gene3D" id="1.10.10.10">
    <property type="entry name" value="Winged helix-like DNA-binding domain superfamily/Winged helix DNA-binding domain"/>
    <property type="match status" value="1"/>
</dbReference>
<keyword evidence="3" id="KW-0238">DNA-binding</keyword>
<dbReference type="InterPro" id="IPR005119">
    <property type="entry name" value="LysR_subst-bd"/>
</dbReference>
<dbReference type="SUPFAM" id="SSF53850">
    <property type="entry name" value="Periplasmic binding protein-like II"/>
    <property type="match status" value="1"/>
</dbReference>
<evidence type="ECO:0000256" key="1">
    <source>
        <dbReference type="ARBA" id="ARBA00009437"/>
    </source>
</evidence>
<evidence type="ECO:0000259" key="5">
    <source>
        <dbReference type="PROSITE" id="PS50931"/>
    </source>
</evidence>
<dbReference type="Pfam" id="PF00126">
    <property type="entry name" value="HTH_1"/>
    <property type="match status" value="1"/>
</dbReference>
<comment type="caution">
    <text evidence="6">The sequence shown here is derived from an EMBL/GenBank/DDBJ whole genome shotgun (WGS) entry which is preliminary data.</text>
</comment>
<dbReference type="PROSITE" id="PS50931">
    <property type="entry name" value="HTH_LYSR"/>
    <property type="match status" value="1"/>
</dbReference>
<keyword evidence="2" id="KW-0805">Transcription regulation</keyword>
<evidence type="ECO:0000313" key="7">
    <source>
        <dbReference type="Proteomes" id="UP000546584"/>
    </source>
</evidence>
<evidence type="ECO:0000313" key="6">
    <source>
        <dbReference type="EMBL" id="NWD45175.1"/>
    </source>
</evidence>
<dbReference type="Gene3D" id="3.40.190.10">
    <property type="entry name" value="Periplasmic binding protein-like II"/>
    <property type="match status" value="2"/>
</dbReference>
<dbReference type="Proteomes" id="UP000546584">
    <property type="component" value="Unassembled WGS sequence"/>
</dbReference>
<dbReference type="InterPro" id="IPR000847">
    <property type="entry name" value="LysR_HTH_N"/>
</dbReference>